<dbReference type="EMBL" id="JBHTJV010000024">
    <property type="protein sequence ID" value="MFD0917606.1"/>
    <property type="molecule type" value="Genomic_DNA"/>
</dbReference>
<dbReference type="InterPro" id="IPR001818">
    <property type="entry name" value="Pept_M10_metallopeptidase"/>
</dbReference>
<dbReference type="Gene3D" id="2.150.10.10">
    <property type="entry name" value="Serralysin-like metalloprotease, C-terminal"/>
    <property type="match status" value="1"/>
</dbReference>
<gene>
    <name evidence="7" type="ORF">ACFQ14_14460</name>
</gene>
<accession>A0ABW3FLJ8</accession>
<dbReference type="Proteomes" id="UP001597101">
    <property type="component" value="Unassembled WGS sequence"/>
</dbReference>
<reference evidence="8" key="1">
    <citation type="journal article" date="2019" name="Int. J. Syst. Evol. Microbiol.">
        <title>The Global Catalogue of Microorganisms (GCM) 10K type strain sequencing project: providing services to taxonomists for standard genome sequencing and annotation.</title>
        <authorList>
            <consortium name="The Broad Institute Genomics Platform"/>
            <consortium name="The Broad Institute Genome Sequencing Center for Infectious Disease"/>
            <person name="Wu L."/>
            <person name="Ma J."/>
        </authorList>
    </citation>
    <scope>NUCLEOTIDE SEQUENCE [LARGE SCALE GENOMIC DNA]</scope>
    <source>
        <strain evidence="8">CCUG 60023</strain>
    </source>
</reference>
<evidence type="ECO:0000256" key="3">
    <source>
        <dbReference type="ARBA" id="ARBA00022723"/>
    </source>
</evidence>
<dbReference type="Gene3D" id="3.40.390.10">
    <property type="entry name" value="Collagenase (Catalytic Domain)"/>
    <property type="match status" value="1"/>
</dbReference>
<comment type="similarity">
    <text evidence="1">Belongs to the peptidase M10B family.</text>
</comment>
<dbReference type="InterPro" id="IPR018511">
    <property type="entry name" value="Hemolysin-typ_Ca-bd_CS"/>
</dbReference>
<evidence type="ECO:0000313" key="7">
    <source>
        <dbReference type="EMBL" id="MFD0917606.1"/>
    </source>
</evidence>
<dbReference type="Gene3D" id="2.60.120.380">
    <property type="match status" value="3"/>
</dbReference>
<evidence type="ECO:0000313" key="8">
    <source>
        <dbReference type="Proteomes" id="UP001597101"/>
    </source>
</evidence>
<evidence type="ECO:0000256" key="5">
    <source>
        <dbReference type="ARBA" id="ARBA00022833"/>
    </source>
</evidence>
<dbReference type="PANTHER" id="PTHR10201">
    <property type="entry name" value="MATRIX METALLOPROTEINASE"/>
    <property type="match status" value="1"/>
</dbReference>
<dbReference type="InterPro" id="IPR021190">
    <property type="entry name" value="Pept_M10A"/>
</dbReference>
<feature type="non-terminal residue" evidence="7">
    <location>
        <position position="657"/>
    </location>
</feature>
<evidence type="ECO:0000259" key="6">
    <source>
        <dbReference type="SMART" id="SM00235"/>
    </source>
</evidence>
<evidence type="ECO:0000256" key="2">
    <source>
        <dbReference type="ARBA" id="ARBA00022670"/>
    </source>
</evidence>
<keyword evidence="2" id="KW-0645">Protease</keyword>
<dbReference type="InterPro" id="IPR024079">
    <property type="entry name" value="MetalloPept_cat_dom_sf"/>
</dbReference>
<dbReference type="InterPro" id="IPR011049">
    <property type="entry name" value="Serralysin-like_metalloprot_C"/>
</dbReference>
<dbReference type="PRINTS" id="PR00138">
    <property type="entry name" value="MATRIXIN"/>
</dbReference>
<keyword evidence="3" id="KW-0479">Metal-binding</keyword>
<dbReference type="SUPFAM" id="SSF51120">
    <property type="entry name" value="beta-Roll"/>
    <property type="match status" value="1"/>
</dbReference>
<dbReference type="SMART" id="SM00235">
    <property type="entry name" value="ZnMc"/>
    <property type="match status" value="1"/>
</dbReference>
<dbReference type="RefSeq" id="WP_377213465.1">
    <property type="nucleotide sequence ID" value="NZ_JBHTJV010000024.1"/>
</dbReference>
<dbReference type="PRINTS" id="PR00313">
    <property type="entry name" value="CABNDNGRPT"/>
</dbReference>
<dbReference type="InterPro" id="IPR006026">
    <property type="entry name" value="Peptidase_Metallo"/>
</dbReference>
<name>A0ABW3FLJ8_9HYPH</name>
<dbReference type="PANTHER" id="PTHR10201:SF309">
    <property type="entry name" value="PEPTIDASE METALLOPEPTIDASE DOMAIN-CONTAINING PROTEIN"/>
    <property type="match status" value="1"/>
</dbReference>
<protein>
    <submittedName>
        <fullName evidence="7">Matrixin family metalloprotease</fullName>
        <ecNumber evidence="7">3.4.24.-</ecNumber>
    </submittedName>
</protein>
<feature type="domain" description="Peptidase metallopeptidase" evidence="6">
    <location>
        <begin position="54"/>
        <end position="213"/>
    </location>
</feature>
<dbReference type="Pfam" id="PF00353">
    <property type="entry name" value="HemolysinCabind"/>
    <property type="match status" value="1"/>
</dbReference>
<keyword evidence="5" id="KW-0862">Zinc</keyword>
<evidence type="ECO:0000256" key="4">
    <source>
        <dbReference type="ARBA" id="ARBA00022801"/>
    </source>
</evidence>
<keyword evidence="8" id="KW-1185">Reference proteome</keyword>
<organism evidence="7 8">
    <name type="scientific">Pseudahrensia aquimaris</name>
    <dbReference type="NCBI Taxonomy" id="744461"/>
    <lineage>
        <taxon>Bacteria</taxon>
        <taxon>Pseudomonadati</taxon>
        <taxon>Pseudomonadota</taxon>
        <taxon>Alphaproteobacteria</taxon>
        <taxon>Hyphomicrobiales</taxon>
        <taxon>Ahrensiaceae</taxon>
        <taxon>Pseudahrensia</taxon>
    </lineage>
</organism>
<sequence>MDHDHIGHADGEGGSASGALYAGGKWGPDRALGTSGGVVTWSLPDAGLSDYGTPENFFNGRTVSFDSVVSFDYEGIIQDAFDQWESVANIRFQQVEDGGGSIGRGQSADIRIVTAYIDGETSYLWPSVYGQAFFPVAGNTGAEMPAYAGDIVMDKDEDWDYDTFYSVILHEIGHSIGLLHSLDPNTVMYGTVESLLTNLTAADRTAVREIYGRSDNADFDDDYLAGINTSGSLDVASATTGEIDVVGDADWVFFQVESYNNYRFTLDTAQSAQFSDPVIRLRDSNGNLIGSSEVAFGSGGETVLDYSSDIDRNIFLEVRSDGSSTGAYALSAEILVPDDFSADGFTRGSVSPGRRQAGSLETVGDEDWIAVFASEFKEYEISVFARDGSFGALGDASITLVDFFGTPYAVDEAPDNGALSSFRYSGSFFDMPTVSVLSNSGQTGDYEVEVKVIGMSKFDDFDDSIETTGTLSESASATGVIQAVLDSDWFKISMLEGVSYTFTASTGDFSIEFGSFMSLRDASGAFIKRSGELDFEQGIANAFAHKASRTGDYFVEFENGIDPGAYELRVTSNISSIATPDDDRLVGDSANDSFSALAGNDYVYGFDGNDMLDGGAGRDKLIGGSGNDQYHVEDAGDVVVELSEEGYDRVFVDGLSS</sequence>
<dbReference type="EC" id="3.4.24.-" evidence="7"/>
<dbReference type="InterPro" id="IPR001343">
    <property type="entry name" value="Hemolysn_Ca-bd"/>
</dbReference>
<keyword evidence="4 7" id="KW-0378">Hydrolase</keyword>
<dbReference type="Pfam" id="PF00413">
    <property type="entry name" value="Peptidase_M10"/>
    <property type="match status" value="1"/>
</dbReference>
<proteinExistence type="inferred from homology"/>
<dbReference type="PROSITE" id="PS00330">
    <property type="entry name" value="HEMOLYSIN_CALCIUM"/>
    <property type="match status" value="1"/>
</dbReference>
<comment type="caution">
    <text evidence="7">The sequence shown here is derived from an EMBL/GenBank/DDBJ whole genome shotgun (WGS) entry which is preliminary data.</text>
</comment>
<dbReference type="SUPFAM" id="SSF55486">
    <property type="entry name" value="Metalloproteases ('zincins'), catalytic domain"/>
    <property type="match status" value="1"/>
</dbReference>
<keyword evidence="7" id="KW-0482">Metalloprotease</keyword>
<evidence type="ECO:0000256" key="1">
    <source>
        <dbReference type="ARBA" id="ARBA00009490"/>
    </source>
</evidence>
<dbReference type="GO" id="GO:0008237">
    <property type="term" value="F:metallopeptidase activity"/>
    <property type="evidence" value="ECO:0007669"/>
    <property type="project" value="UniProtKB-KW"/>
</dbReference>